<evidence type="ECO:0000313" key="2">
    <source>
        <dbReference type="EMBL" id="CAF3670413.1"/>
    </source>
</evidence>
<dbReference type="EMBL" id="CAJOBS010000416">
    <property type="protein sequence ID" value="CAF4572458.1"/>
    <property type="molecule type" value="Genomic_DNA"/>
</dbReference>
<evidence type="ECO:0000313" key="4">
    <source>
        <dbReference type="EMBL" id="CAF4463925.1"/>
    </source>
</evidence>
<dbReference type="Proteomes" id="UP000663865">
    <property type="component" value="Unassembled WGS sequence"/>
</dbReference>
<dbReference type="Proteomes" id="UP000663869">
    <property type="component" value="Unassembled WGS sequence"/>
</dbReference>
<organism evidence="2 6">
    <name type="scientific">Rotaria socialis</name>
    <dbReference type="NCBI Taxonomy" id="392032"/>
    <lineage>
        <taxon>Eukaryota</taxon>
        <taxon>Metazoa</taxon>
        <taxon>Spiralia</taxon>
        <taxon>Gnathifera</taxon>
        <taxon>Rotifera</taxon>
        <taxon>Eurotatoria</taxon>
        <taxon>Bdelloidea</taxon>
        <taxon>Philodinida</taxon>
        <taxon>Philodinidae</taxon>
        <taxon>Rotaria</taxon>
    </lineage>
</organism>
<proteinExistence type="predicted"/>
<evidence type="ECO:0000259" key="1">
    <source>
        <dbReference type="Pfam" id="PF14771"/>
    </source>
</evidence>
<reference evidence="2" key="1">
    <citation type="submission" date="2021-02" db="EMBL/GenBank/DDBJ databases">
        <authorList>
            <person name="Nowell W R."/>
        </authorList>
    </citation>
    <scope>NUCLEOTIDE SEQUENCE</scope>
</reference>
<evidence type="ECO:0000313" key="3">
    <source>
        <dbReference type="EMBL" id="CAF3728417.1"/>
    </source>
</evidence>
<gene>
    <name evidence="3" type="ORF">FME351_LOCUS29522</name>
    <name evidence="2" type="ORF">KIK155_LOCUS24633</name>
    <name evidence="5" type="ORF">TOA249_LOCUS8707</name>
    <name evidence="4" type="ORF">TSG867_LOCUS18058</name>
</gene>
<dbReference type="Pfam" id="PF14771">
    <property type="entry name" value="DUF4476"/>
    <property type="match status" value="1"/>
</dbReference>
<dbReference type="EMBL" id="CAJNYU010004141">
    <property type="protein sequence ID" value="CAF3728417.1"/>
    <property type="molecule type" value="Genomic_DNA"/>
</dbReference>
<dbReference type="Proteomes" id="UP000663862">
    <property type="component" value="Unassembled WGS sequence"/>
</dbReference>
<dbReference type="InterPro" id="IPR028011">
    <property type="entry name" value="DUF4476"/>
</dbReference>
<protein>
    <recommendedName>
        <fullName evidence="1">DUF4476 domain-containing protein</fullName>
    </recommendedName>
</protein>
<accession>A0A818SIH8</accession>
<dbReference type="EMBL" id="CAJOBQ010001185">
    <property type="protein sequence ID" value="CAF4463925.1"/>
    <property type="molecule type" value="Genomic_DNA"/>
</dbReference>
<evidence type="ECO:0000313" key="6">
    <source>
        <dbReference type="Proteomes" id="UP000663865"/>
    </source>
</evidence>
<name>A0A818SIH8_9BILA</name>
<sequence length="96" mass="10565">MNSSMFDYLVRTVKKNNCPIYQMETIQVAIGAAGQVSASQVAQLLKSVSTDDDKLELAKMAYGYAVDPASYATIVGETFSSSYTKAVLNAYIQRHW</sequence>
<comment type="caution">
    <text evidence="2">The sequence shown here is derived from an EMBL/GenBank/DDBJ whole genome shotgun (WGS) entry which is preliminary data.</text>
</comment>
<dbReference type="EMBL" id="CAJNYV010004407">
    <property type="protein sequence ID" value="CAF3670413.1"/>
    <property type="molecule type" value="Genomic_DNA"/>
</dbReference>
<dbReference type="Proteomes" id="UP000663838">
    <property type="component" value="Unassembled WGS sequence"/>
</dbReference>
<dbReference type="AlphaFoldDB" id="A0A818SIH8"/>
<evidence type="ECO:0000313" key="5">
    <source>
        <dbReference type="EMBL" id="CAF4572458.1"/>
    </source>
</evidence>
<feature type="domain" description="DUF4476" evidence="1">
    <location>
        <begin position="1"/>
        <end position="91"/>
    </location>
</feature>